<dbReference type="InterPro" id="IPR057739">
    <property type="entry name" value="Glyco_hydro_29_N"/>
</dbReference>
<dbReference type="RefSeq" id="WP_146589866.1">
    <property type="nucleotide sequence ID" value="NZ_SJPO01000010.1"/>
</dbReference>
<dbReference type="Proteomes" id="UP000318478">
    <property type="component" value="Unassembled WGS sequence"/>
</dbReference>
<dbReference type="InterPro" id="IPR016286">
    <property type="entry name" value="FUC_metazoa-typ"/>
</dbReference>
<dbReference type="Gene3D" id="3.20.20.80">
    <property type="entry name" value="Glycosidases"/>
    <property type="match status" value="1"/>
</dbReference>
<feature type="site" description="May be important for catalysis" evidence="7">
    <location>
        <position position="297"/>
    </location>
</feature>
<dbReference type="InterPro" id="IPR000933">
    <property type="entry name" value="Glyco_hydro_29"/>
</dbReference>
<dbReference type="InterPro" id="IPR013780">
    <property type="entry name" value="Glyco_hydro_b"/>
</dbReference>
<evidence type="ECO:0000256" key="1">
    <source>
        <dbReference type="ARBA" id="ARBA00004071"/>
    </source>
</evidence>
<keyword evidence="6" id="KW-0326">Glycosidase</keyword>
<feature type="chain" id="PRO_5022729608" description="alpha-L-fucosidase" evidence="8">
    <location>
        <begin position="24"/>
        <end position="459"/>
    </location>
</feature>
<dbReference type="SMART" id="SM00812">
    <property type="entry name" value="Alpha_L_fucos"/>
    <property type="match status" value="1"/>
</dbReference>
<evidence type="ECO:0000313" key="10">
    <source>
        <dbReference type="EMBL" id="TWT73487.1"/>
    </source>
</evidence>
<dbReference type="Pfam" id="PF01120">
    <property type="entry name" value="Alpha_L_fucos"/>
    <property type="match status" value="1"/>
</dbReference>
<dbReference type="EMBL" id="SJPO01000010">
    <property type="protein sequence ID" value="TWT73487.1"/>
    <property type="molecule type" value="Genomic_DNA"/>
</dbReference>
<dbReference type="PRINTS" id="PR00741">
    <property type="entry name" value="GLHYDRLASE29"/>
</dbReference>
<organism evidence="10 11">
    <name type="scientific">Posidoniimonas polymericola</name>
    <dbReference type="NCBI Taxonomy" id="2528002"/>
    <lineage>
        <taxon>Bacteria</taxon>
        <taxon>Pseudomonadati</taxon>
        <taxon>Planctomycetota</taxon>
        <taxon>Planctomycetia</taxon>
        <taxon>Pirellulales</taxon>
        <taxon>Lacipirellulaceae</taxon>
        <taxon>Posidoniimonas</taxon>
    </lineage>
</organism>
<feature type="signal peptide" evidence="8">
    <location>
        <begin position="1"/>
        <end position="23"/>
    </location>
</feature>
<evidence type="ECO:0000259" key="9">
    <source>
        <dbReference type="Pfam" id="PF01120"/>
    </source>
</evidence>
<dbReference type="PANTHER" id="PTHR10030:SF37">
    <property type="entry name" value="ALPHA-L-FUCOSIDASE-RELATED"/>
    <property type="match status" value="1"/>
</dbReference>
<dbReference type="EC" id="3.2.1.51" evidence="3"/>
<accession>A0A5C5YCP6</accession>
<dbReference type="AlphaFoldDB" id="A0A5C5YCP6"/>
<evidence type="ECO:0000256" key="3">
    <source>
        <dbReference type="ARBA" id="ARBA00012662"/>
    </source>
</evidence>
<evidence type="ECO:0000256" key="8">
    <source>
        <dbReference type="SAM" id="SignalP"/>
    </source>
</evidence>
<dbReference type="PANTHER" id="PTHR10030">
    <property type="entry name" value="ALPHA-L-FUCOSIDASE"/>
    <property type="match status" value="1"/>
</dbReference>
<dbReference type="OrthoDB" id="9760597at2"/>
<dbReference type="InterPro" id="IPR017853">
    <property type="entry name" value="GH"/>
</dbReference>
<evidence type="ECO:0000256" key="5">
    <source>
        <dbReference type="ARBA" id="ARBA00022801"/>
    </source>
</evidence>
<dbReference type="Gene3D" id="2.60.40.1180">
    <property type="entry name" value="Golgi alpha-mannosidase II"/>
    <property type="match status" value="1"/>
</dbReference>
<keyword evidence="5" id="KW-0378">Hydrolase</keyword>
<comment type="similarity">
    <text evidence="2">Belongs to the glycosyl hydrolase 29 family.</text>
</comment>
<protein>
    <recommendedName>
        <fullName evidence="3">alpha-L-fucosidase</fullName>
        <ecNumber evidence="3">3.2.1.51</ecNumber>
    </recommendedName>
</protein>
<sequence precursor="true">MRRRMLPLLLAILAANFPQAASAEPAEQAAGHALPADEADTRMAWWRDARFGMFIHWGLYAAPAGEWNGEKQAGIGEWIMNTADIPVDEYEQLAAQFNPTKYDPAAWAKAAKQAGMKYVVITSKHHDGFCLFDTKTTEWDVVDATPYGRDLLRPLSEACRAEGLKFCTYYSIMDWHHPAQGKSADGRYNPSTIKEGRKAEYIKYMEQQLAELLESCDPEVLWFDGEWPDWWTEPDGKRLYSYLRGLKPSLIINNRVGKGRKGMEGLSKGDQQYAGDFGTPEQQIPATGLPGVDWESCMTMNDTWGFRADDHKWKSTETLVRNLVDIASKGGNYLLNVGPTAEGEIPAASLERLAQIGEWMRVNGESIYGTSASPIEIPWGRCTVKRDGDAGSLYLHVFDWPEDGRLTAPLGGLKAATAELLANGSELQVDATETQFTLTLPEQAPDPIDSVIKLKVTTE</sequence>
<gene>
    <name evidence="10" type="ORF">Pla123a_38230</name>
</gene>
<dbReference type="PIRSF" id="PIRSF001092">
    <property type="entry name" value="Alpha-L-fucosidase"/>
    <property type="match status" value="1"/>
</dbReference>
<dbReference type="GO" id="GO:0005764">
    <property type="term" value="C:lysosome"/>
    <property type="evidence" value="ECO:0007669"/>
    <property type="project" value="TreeGrafter"/>
</dbReference>
<evidence type="ECO:0000256" key="4">
    <source>
        <dbReference type="ARBA" id="ARBA00022729"/>
    </source>
</evidence>
<feature type="domain" description="Glycoside hydrolase family 29 N-terminal" evidence="9">
    <location>
        <begin position="37"/>
        <end position="365"/>
    </location>
</feature>
<keyword evidence="4 8" id="KW-0732">Signal</keyword>
<proteinExistence type="inferred from homology"/>
<reference evidence="10 11" key="1">
    <citation type="submission" date="2019-02" db="EMBL/GenBank/DDBJ databases">
        <title>Deep-cultivation of Planctomycetes and their phenomic and genomic characterization uncovers novel biology.</title>
        <authorList>
            <person name="Wiegand S."/>
            <person name="Jogler M."/>
            <person name="Boedeker C."/>
            <person name="Pinto D."/>
            <person name="Vollmers J."/>
            <person name="Rivas-Marin E."/>
            <person name="Kohn T."/>
            <person name="Peeters S.H."/>
            <person name="Heuer A."/>
            <person name="Rast P."/>
            <person name="Oberbeckmann S."/>
            <person name="Bunk B."/>
            <person name="Jeske O."/>
            <person name="Meyerdierks A."/>
            <person name="Storesund J.E."/>
            <person name="Kallscheuer N."/>
            <person name="Luecker S."/>
            <person name="Lage O.M."/>
            <person name="Pohl T."/>
            <person name="Merkel B.J."/>
            <person name="Hornburger P."/>
            <person name="Mueller R.-W."/>
            <person name="Bruemmer F."/>
            <person name="Labrenz M."/>
            <person name="Spormann A.M."/>
            <person name="Op Den Camp H."/>
            <person name="Overmann J."/>
            <person name="Amann R."/>
            <person name="Jetten M.S.M."/>
            <person name="Mascher T."/>
            <person name="Medema M.H."/>
            <person name="Devos D.P."/>
            <person name="Kaster A.-K."/>
            <person name="Ovreas L."/>
            <person name="Rohde M."/>
            <person name="Galperin M.Y."/>
            <person name="Jogler C."/>
        </authorList>
    </citation>
    <scope>NUCLEOTIDE SEQUENCE [LARGE SCALE GENOMIC DNA]</scope>
    <source>
        <strain evidence="10 11">Pla123a</strain>
    </source>
</reference>
<dbReference type="GO" id="GO:0016139">
    <property type="term" value="P:glycoside catabolic process"/>
    <property type="evidence" value="ECO:0007669"/>
    <property type="project" value="TreeGrafter"/>
</dbReference>
<dbReference type="SUPFAM" id="SSF51445">
    <property type="entry name" value="(Trans)glycosidases"/>
    <property type="match status" value="1"/>
</dbReference>
<comment type="caution">
    <text evidence="10">The sequence shown here is derived from an EMBL/GenBank/DDBJ whole genome shotgun (WGS) entry which is preliminary data.</text>
</comment>
<keyword evidence="11" id="KW-1185">Reference proteome</keyword>
<evidence type="ECO:0000256" key="7">
    <source>
        <dbReference type="PIRSR" id="PIRSR001092-1"/>
    </source>
</evidence>
<comment type="function">
    <text evidence="1">Alpha-L-fucosidase is responsible for hydrolyzing the alpha-1,6-linked fucose joined to the reducing-end N-acetylglucosamine of the carbohydrate moieties of glycoproteins.</text>
</comment>
<dbReference type="GO" id="GO:0006004">
    <property type="term" value="P:fucose metabolic process"/>
    <property type="evidence" value="ECO:0007669"/>
    <property type="project" value="InterPro"/>
</dbReference>
<evidence type="ECO:0000313" key="11">
    <source>
        <dbReference type="Proteomes" id="UP000318478"/>
    </source>
</evidence>
<evidence type="ECO:0000256" key="6">
    <source>
        <dbReference type="ARBA" id="ARBA00023295"/>
    </source>
</evidence>
<dbReference type="GO" id="GO:0004560">
    <property type="term" value="F:alpha-L-fucosidase activity"/>
    <property type="evidence" value="ECO:0007669"/>
    <property type="project" value="InterPro"/>
</dbReference>
<evidence type="ECO:0000256" key="2">
    <source>
        <dbReference type="ARBA" id="ARBA00007951"/>
    </source>
</evidence>
<name>A0A5C5YCP6_9BACT</name>